<feature type="binding site" evidence="9">
    <location>
        <begin position="106"/>
        <end position="108"/>
    </location>
    <ligand>
        <name>substrate</name>
    </ligand>
</feature>
<comment type="similarity">
    <text evidence="3 9">Belongs to the SIS family. GmhA subfamily.</text>
</comment>
<evidence type="ECO:0000256" key="5">
    <source>
        <dbReference type="ARBA" id="ARBA00022723"/>
    </source>
</evidence>
<feature type="binding site" evidence="9">
    <location>
        <position position="226"/>
    </location>
    <ligand>
        <name>substrate</name>
    </ligand>
</feature>
<dbReference type="HAMAP" id="MF_00067">
    <property type="entry name" value="GmhA"/>
    <property type="match status" value="1"/>
</dbReference>
<feature type="binding site" evidence="9">
    <location>
        <position position="115"/>
    </location>
    <ligand>
        <name>Zn(2+)</name>
        <dbReference type="ChEBI" id="CHEBI:29105"/>
    </ligand>
</feature>
<dbReference type="GO" id="GO:0008968">
    <property type="term" value="F:D-sedoheptulose 7-phosphate isomerase activity"/>
    <property type="evidence" value="ECO:0007669"/>
    <property type="project" value="UniProtKB-UniRule"/>
</dbReference>
<dbReference type="GO" id="GO:0005975">
    <property type="term" value="P:carbohydrate metabolic process"/>
    <property type="evidence" value="ECO:0007669"/>
    <property type="project" value="UniProtKB-UniRule"/>
</dbReference>
<comment type="catalytic activity">
    <reaction evidence="1 9">
        <text>2 D-sedoheptulose 7-phosphate = D-glycero-alpha-D-manno-heptose 7-phosphate + D-glycero-beta-D-manno-heptose 7-phosphate</text>
        <dbReference type="Rhea" id="RHEA:27489"/>
        <dbReference type="ChEBI" id="CHEBI:57483"/>
        <dbReference type="ChEBI" id="CHEBI:60203"/>
        <dbReference type="ChEBI" id="CHEBI:60204"/>
        <dbReference type="EC" id="5.3.1.28"/>
    </reaction>
</comment>
<feature type="region of interest" description="Disordered" evidence="10">
    <location>
        <begin position="1"/>
        <end position="20"/>
    </location>
</feature>
<comment type="function">
    <text evidence="9">Catalyzes the isomerization of sedoheptulose 7-phosphate in D-glycero-D-manno-heptose 7-phosphate.</text>
</comment>
<dbReference type="AlphaFoldDB" id="A0A517R5W9"/>
<gene>
    <name evidence="12" type="primary">gmhA1</name>
    <name evidence="9" type="synonym">gmhA</name>
    <name evidence="12" type="ORF">Pan189_36390</name>
</gene>
<dbReference type="GO" id="GO:0005737">
    <property type="term" value="C:cytoplasm"/>
    <property type="evidence" value="ECO:0007669"/>
    <property type="project" value="UniProtKB-SubCell"/>
</dbReference>
<feature type="binding site" evidence="9">
    <location>
        <position position="226"/>
    </location>
    <ligand>
        <name>Zn(2+)</name>
        <dbReference type="ChEBI" id="CHEBI:29105"/>
    </ligand>
</feature>
<proteinExistence type="inferred from homology"/>
<dbReference type="KEGG" id="svp:Pan189_36390"/>
<comment type="pathway">
    <text evidence="9">Carbohydrate biosynthesis; D-glycero-D-manno-heptose 7-phosphate biosynthesis; D-glycero-alpha-D-manno-heptose 7-phosphate and D-glycero-beta-D-manno-heptose 7-phosphate from sedoheptulose 7-phosphate: step 1/1.</text>
</comment>
<feature type="binding site" evidence="9">
    <location>
        <position position="179"/>
    </location>
    <ligand>
        <name>substrate</name>
    </ligand>
</feature>
<dbReference type="EMBL" id="CP036268">
    <property type="protein sequence ID" value="QDT39235.1"/>
    <property type="molecule type" value="Genomic_DNA"/>
</dbReference>
<evidence type="ECO:0000259" key="11">
    <source>
        <dbReference type="PROSITE" id="PS51464"/>
    </source>
</evidence>
<dbReference type="CDD" id="cd05006">
    <property type="entry name" value="SIS_GmhA"/>
    <property type="match status" value="1"/>
</dbReference>
<dbReference type="EC" id="5.3.1.28" evidence="9"/>
<protein>
    <recommendedName>
        <fullName evidence="9">Phosphoheptose isomerase</fullName>
        <ecNumber evidence="9">5.3.1.28</ecNumber>
    </recommendedName>
    <alternativeName>
        <fullName evidence="9">Sedoheptulose 7-phosphate isomerase</fullName>
    </alternativeName>
</protein>
<feature type="binding site" evidence="9">
    <location>
        <position position="119"/>
    </location>
    <ligand>
        <name>substrate</name>
    </ligand>
</feature>
<dbReference type="RefSeq" id="WP_310820720.1">
    <property type="nucleotide sequence ID" value="NZ_CP036268.1"/>
</dbReference>
<organism evidence="12 13">
    <name type="scientific">Stratiformator vulcanicus</name>
    <dbReference type="NCBI Taxonomy" id="2527980"/>
    <lineage>
        <taxon>Bacteria</taxon>
        <taxon>Pseudomonadati</taxon>
        <taxon>Planctomycetota</taxon>
        <taxon>Planctomycetia</taxon>
        <taxon>Planctomycetales</taxon>
        <taxon>Planctomycetaceae</taxon>
        <taxon>Stratiformator</taxon>
    </lineage>
</organism>
<dbReference type="Pfam" id="PF13580">
    <property type="entry name" value="SIS_2"/>
    <property type="match status" value="1"/>
</dbReference>
<comment type="miscellaneous">
    <text evidence="9">The reaction produces a racemic mixture of D-glycero-alpha-D-manno-heptose 7-phosphate and D-glycero-beta-D-manno-heptose 7-phosphate.</text>
</comment>
<feature type="domain" description="SIS" evidence="11">
    <location>
        <begin position="91"/>
        <end position="250"/>
    </location>
</feature>
<evidence type="ECO:0000256" key="9">
    <source>
        <dbReference type="HAMAP-Rule" id="MF_00067"/>
    </source>
</evidence>
<dbReference type="UniPathway" id="UPA00041">
    <property type="reaction ID" value="UER00436"/>
</dbReference>
<reference evidence="12 13" key="1">
    <citation type="submission" date="2019-02" db="EMBL/GenBank/DDBJ databases">
        <title>Deep-cultivation of Planctomycetes and their phenomic and genomic characterization uncovers novel biology.</title>
        <authorList>
            <person name="Wiegand S."/>
            <person name="Jogler M."/>
            <person name="Boedeker C."/>
            <person name="Pinto D."/>
            <person name="Vollmers J."/>
            <person name="Rivas-Marin E."/>
            <person name="Kohn T."/>
            <person name="Peeters S.H."/>
            <person name="Heuer A."/>
            <person name="Rast P."/>
            <person name="Oberbeckmann S."/>
            <person name="Bunk B."/>
            <person name="Jeske O."/>
            <person name="Meyerdierks A."/>
            <person name="Storesund J.E."/>
            <person name="Kallscheuer N."/>
            <person name="Luecker S."/>
            <person name="Lage O.M."/>
            <person name="Pohl T."/>
            <person name="Merkel B.J."/>
            <person name="Hornburger P."/>
            <person name="Mueller R.-W."/>
            <person name="Bruemmer F."/>
            <person name="Labrenz M."/>
            <person name="Spormann A.M."/>
            <person name="Op den Camp H."/>
            <person name="Overmann J."/>
            <person name="Amann R."/>
            <person name="Jetten M.S.M."/>
            <person name="Mascher T."/>
            <person name="Medema M.H."/>
            <person name="Devos D.P."/>
            <person name="Kaster A.-K."/>
            <person name="Ovreas L."/>
            <person name="Rohde M."/>
            <person name="Galperin M.Y."/>
            <person name="Jogler C."/>
        </authorList>
    </citation>
    <scope>NUCLEOTIDE SEQUENCE [LARGE SCALE GENOMIC DNA]</scope>
    <source>
        <strain evidence="12 13">Pan189</strain>
    </source>
</reference>
<feature type="binding site" evidence="9">
    <location>
        <begin position="148"/>
        <end position="149"/>
    </location>
    <ligand>
        <name>substrate</name>
    </ligand>
</feature>
<keyword evidence="13" id="KW-1185">Reference proteome</keyword>
<evidence type="ECO:0000256" key="4">
    <source>
        <dbReference type="ARBA" id="ARBA00022490"/>
    </source>
</evidence>
<dbReference type="Gene3D" id="3.40.50.10490">
    <property type="entry name" value="Glucose-6-phosphate isomerase like protein, domain 1"/>
    <property type="match status" value="1"/>
</dbReference>
<keyword evidence="7 9" id="KW-0413">Isomerase</keyword>
<dbReference type="PANTHER" id="PTHR30390:SF6">
    <property type="entry name" value="DNAA INITIATOR-ASSOCIATING PROTEIN DIAA"/>
    <property type="match status" value="1"/>
</dbReference>
<feature type="binding site" evidence="9">
    <location>
        <position position="234"/>
    </location>
    <ligand>
        <name>Zn(2+)</name>
        <dbReference type="ChEBI" id="CHEBI:29105"/>
    </ligand>
</feature>
<dbReference type="InterPro" id="IPR004515">
    <property type="entry name" value="Phosphoheptose_Isoase"/>
</dbReference>
<feature type="binding site" evidence="9">
    <location>
        <begin position="174"/>
        <end position="176"/>
    </location>
    <ligand>
        <name>substrate</name>
    </ligand>
</feature>
<keyword evidence="4 9" id="KW-0963">Cytoplasm</keyword>
<evidence type="ECO:0000256" key="3">
    <source>
        <dbReference type="ARBA" id="ARBA00009894"/>
    </source>
</evidence>
<sequence>MSRSCCNNGNSARNWSGRNRASPAITRASTYRDDGTVLGVNPGEFLGIRNMNSETSARVHAAEQALSDLIRAAEAFHAAGVGPLVRASEAIIASIEAGGKVLIFGNGGSAAEAQHWAAELTGRFLRERRALPAIALTVDTSALTAIGNDYGFDRIFERQVEALGAPGDVAIGISTSGKSANVIRAMESASKAGLTTIALAGTQQRPELACCNHCISFPAEATPRIQELHLLAIHVVCDLVEAHFAGVEADDRDTNGSMPLCNAA</sequence>
<dbReference type="InterPro" id="IPR035461">
    <property type="entry name" value="GmhA/DiaA"/>
</dbReference>
<feature type="binding site" evidence="9">
    <location>
        <position position="119"/>
    </location>
    <ligand>
        <name>Zn(2+)</name>
        <dbReference type="ChEBI" id="CHEBI:29105"/>
    </ligand>
</feature>
<evidence type="ECO:0000313" key="13">
    <source>
        <dbReference type="Proteomes" id="UP000317318"/>
    </source>
</evidence>
<evidence type="ECO:0000313" key="12">
    <source>
        <dbReference type="EMBL" id="QDT39235.1"/>
    </source>
</evidence>
<evidence type="ECO:0000256" key="2">
    <source>
        <dbReference type="ARBA" id="ARBA00004496"/>
    </source>
</evidence>
<evidence type="ECO:0000256" key="10">
    <source>
        <dbReference type="SAM" id="MobiDB-lite"/>
    </source>
</evidence>
<feature type="compositionally biased region" description="Polar residues" evidence="10">
    <location>
        <begin position="1"/>
        <end position="19"/>
    </location>
</feature>
<keyword evidence="6 9" id="KW-0862">Zinc</keyword>
<dbReference type="GO" id="GO:2001061">
    <property type="term" value="P:D-glycero-D-manno-heptose 7-phosphate biosynthetic process"/>
    <property type="evidence" value="ECO:0007669"/>
    <property type="project" value="UniProtKB-UniPathway"/>
</dbReference>
<keyword evidence="5 9" id="KW-0479">Metal-binding</keyword>
<dbReference type="GO" id="GO:0097367">
    <property type="term" value="F:carbohydrate derivative binding"/>
    <property type="evidence" value="ECO:0007669"/>
    <property type="project" value="InterPro"/>
</dbReference>
<dbReference type="SUPFAM" id="SSF53697">
    <property type="entry name" value="SIS domain"/>
    <property type="match status" value="1"/>
</dbReference>
<dbReference type="InterPro" id="IPR001347">
    <property type="entry name" value="SIS_dom"/>
</dbReference>
<evidence type="ECO:0000256" key="6">
    <source>
        <dbReference type="ARBA" id="ARBA00022833"/>
    </source>
</evidence>
<comment type="cofactor">
    <cofactor evidence="9">
        <name>Zn(2+)</name>
        <dbReference type="ChEBI" id="CHEBI:29105"/>
    </cofactor>
    <text evidence="9">Binds 1 zinc ion per subunit.</text>
</comment>
<evidence type="ECO:0000256" key="1">
    <source>
        <dbReference type="ARBA" id="ARBA00000348"/>
    </source>
</evidence>
<comment type="subcellular location">
    <subcellularLocation>
        <location evidence="2 9">Cytoplasm</location>
    </subcellularLocation>
</comment>
<dbReference type="GO" id="GO:0008270">
    <property type="term" value="F:zinc ion binding"/>
    <property type="evidence" value="ECO:0007669"/>
    <property type="project" value="UniProtKB-UniRule"/>
</dbReference>
<dbReference type="PANTHER" id="PTHR30390">
    <property type="entry name" value="SEDOHEPTULOSE 7-PHOSPHATE ISOMERASE / DNAA INITIATOR-ASSOCIATING FACTOR FOR REPLICATION INITIATION"/>
    <property type="match status" value="1"/>
</dbReference>
<dbReference type="InterPro" id="IPR050099">
    <property type="entry name" value="SIS_GmhA/DiaA_subfam"/>
</dbReference>
<dbReference type="PROSITE" id="PS51464">
    <property type="entry name" value="SIS"/>
    <property type="match status" value="1"/>
</dbReference>
<accession>A0A517R5W9</accession>
<name>A0A517R5W9_9PLAN</name>
<evidence type="ECO:0000256" key="7">
    <source>
        <dbReference type="ARBA" id="ARBA00023235"/>
    </source>
</evidence>
<dbReference type="InterPro" id="IPR046348">
    <property type="entry name" value="SIS_dom_sf"/>
</dbReference>
<keyword evidence="8 9" id="KW-0119">Carbohydrate metabolism</keyword>
<dbReference type="Proteomes" id="UP000317318">
    <property type="component" value="Chromosome"/>
</dbReference>
<evidence type="ECO:0000256" key="8">
    <source>
        <dbReference type="ARBA" id="ARBA00023277"/>
    </source>
</evidence>